<dbReference type="Proteomes" id="UP001470230">
    <property type="component" value="Unassembled WGS sequence"/>
</dbReference>
<dbReference type="Gene3D" id="3.80.10.10">
    <property type="entry name" value="Ribonuclease Inhibitor"/>
    <property type="match status" value="2"/>
</dbReference>
<sequence length="428" mass="48233">MTYVQNDDLAFQLEKNDHTAIIIGGDKSATHLFIPRSINYDDQNYIITSIGRGAFKGYKKLKTITFAADSKINLFDTDSFNSSSLKTISIPDSVTKIESSTFCGCTSLRTINISQNSQLHSICGNVFNQAYVKRLFIPPTLLNLEEGWCNNIPYLISIVVSPSNHRYLFYEQNYLLERPNVKSDTFDILRFAQRDIQNAVIPSFVKTIAPFTFSYCKRLQTIEFSKDSELRTIGSNTFRNSGLTEITIPSKVTSIESNCFFQCKKLKTVKFSENSELRKIGDSAFESSSIKEIEIPSNVREIGSSCFSNCSNIDSFTFKFKKNSKTCSIQSDFINSSNLEHIVVPSNVAIIGDSFLNGLYKLKTVEFLGTEVVLNTNFFKGSWGLVIMAFPNTDKVKLMSFNIKNISPICTIFFAPNTEFVQQVNDNN</sequence>
<dbReference type="InterPro" id="IPR032675">
    <property type="entry name" value="LRR_dom_sf"/>
</dbReference>
<organism evidence="1 2">
    <name type="scientific">Tritrichomonas musculus</name>
    <dbReference type="NCBI Taxonomy" id="1915356"/>
    <lineage>
        <taxon>Eukaryota</taxon>
        <taxon>Metamonada</taxon>
        <taxon>Parabasalia</taxon>
        <taxon>Tritrichomonadida</taxon>
        <taxon>Tritrichomonadidae</taxon>
        <taxon>Tritrichomonas</taxon>
    </lineage>
</organism>
<proteinExistence type="predicted"/>
<dbReference type="PANTHER" id="PTHR45661">
    <property type="entry name" value="SURFACE ANTIGEN"/>
    <property type="match status" value="1"/>
</dbReference>
<evidence type="ECO:0000313" key="2">
    <source>
        <dbReference type="Proteomes" id="UP001470230"/>
    </source>
</evidence>
<name>A0ABR2I6B2_9EUKA</name>
<dbReference type="InterPro" id="IPR026906">
    <property type="entry name" value="LRR_5"/>
</dbReference>
<evidence type="ECO:0000313" key="1">
    <source>
        <dbReference type="EMBL" id="KAK8857387.1"/>
    </source>
</evidence>
<dbReference type="PANTHER" id="PTHR45661:SF3">
    <property type="entry name" value="IG-LIKE DOMAIN-CONTAINING PROTEIN"/>
    <property type="match status" value="1"/>
</dbReference>
<dbReference type="SUPFAM" id="SSF52058">
    <property type="entry name" value="L domain-like"/>
    <property type="match status" value="1"/>
</dbReference>
<gene>
    <name evidence="1" type="ORF">M9Y10_015792</name>
</gene>
<evidence type="ECO:0008006" key="3">
    <source>
        <dbReference type="Google" id="ProtNLM"/>
    </source>
</evidence>
<reference evidence="1 2" key="1">
    <citation type="submission" date="2024-04" db="EMBL/GenBank/DDBJ databases">
        <title>Tritrichomonas musculus Genome.</title>
        <authorList>
            <person name="Alves-Ferreira E."/>
            <person name="Grigg M."/>
            <person name="Lorenzi H."/>
            <person name="Galac M."/>
        </authorList>
    </citation>
    <scope>NUCLEOTIDE SEQUENCE [LARGE SCALE GENOMIC DNA]</scope>
    <source>
        <strain evidence="1 2">EAF2021</strain>
    </source>
</reference>
<keyword evidence="2" id="KW-1185">Reference proteome</keyword>
<dbReference type="InterPro" id="IPR053139">
    <property type="entry name" value="Surface_bspA-like"/>
</dbReference>
<dbReference type="EMBL" id="JAPFFF010000020">
    <property type="protein sequence ID" value="KAK8857387.1"/>
    <property type="molecule type" value="Genomic_DNA"/>
</dbReference>
<comment type="caution">
    <text evidence="1">The sequence shown here is derived from an EMBL/GenBank/DDBJ whole genome shotgun (WGS) entry which is preliminary data.</text>
</comment>
<protein>
    <recommendedName>
        <fullName evidence="3">Surface antigen BspA-like</fullName>
    </recommendedName>
</protein>
<dbReference type="Pfam" id="PF13306">
    <property type="entry name" value="LRR_5"/>
    <property type="match status" value="2"/>
</dbReference>
<accession>A0ABR2I6B2</accession>